<dbReference type="GO" id="GO:0005784">
    <property type="term" value="C:Sec61 translocon complex"/>
    <property type="evidence" value="ECO:0007669"/>
    <property type="project" value="UniProtKB-UniRule"/>
</dbReference>
<dbReference type="PANTHER" id="PTHR13509">
    <property type="entry name" value="SEC61 SUBUNIT BETA"/>
    <property type="match status" value="1"/>
</dbReference>
<evidence type="ECO:0000256" key="5">
    <source>
        <dbReference type="ARBA" id="ARBA00022824"/>
    </source>
</evidence>
<dbReference type="GO" id="GO:0006886">
    <property type="term" value="P:intracellular protein transport"/>
    <property type="evidence" value="ECO:0007669"/>
    <property type="project" value="InterPro"/>
</dbReference>
<evidence type="ECO:0000256" key="4">
    <source>
        <dbReference type="ARBA" id="ARBA00022692"/>
    </source>
</evidence>
<dbReference type="InterPro" id="IPR016482">
    <property type="entry name" value="SecG/Sec61-beta/Sbh"/>
</dbReference>
<gene>
    <name evidence="13" type="ORF">INT43_004041</name>
</gene>
<keyword evidence="4 12" id="KW-0812">Transmembrane</keyword>
<comment type="similarity">
    <text evidence="2 10">Belongs to the SEC61-beta family.</text>
</comment>
<dbReference type="InterPro" id="IPR030671">
    <property type="entry name" value="Sec61-beta/Sbh"/>
</dbReference>
<evidence type="ECO:0000313" key="14">
    <source>
        <dbReference type="Proteomes" id="UP000654370"/>
    </source>
</evidence>
<evidence type="ECO:0000256" key="10">
    <source>
        <dbReference type="PIRNR" id="PIRNR006398"/>
    </source>
</evidence>
<feature type="compositionally biased region" description="Polar residues" evidence="11">
    <location>
        <begin position="1"/>
        <end position="11"/>
    </location>
</feature>
<feature type="transmembrane region" description="Helical" evidence="12">
    <location>
        <begin position="55"/>
        <end position="74"/>
    </location>
</feature>
<keyword evidence="9 10" id="KW-0472">Membrane</keyword>
<keyword evidence="7 12" id="KW-1133">Transmembrane helix</keyword>
<reference evidence="13" key="1">
    <citation type="submission" date="2020-12" db="EMBL/GenBank/DDBJ databases">
        <title>Metabolic potential, ecology and presence of endohyphal bacteria is reflected in genomic diversity of Mucoromycotina.</title>
        <authorList>
            <person name="Muszewska A."/>
            <person name="Okrasinska A."/>
            <person name="Steczkiewicz K."/>
            <person name="Drgas O."/>
            <person name="Orlowska M."/>
            <person name="Perlinska-Lenart U."/>
            <person name="Aleksandrzak-Piekarczyk T."/>
            <person name="Szatraj K."/>
            <person name="Zielenkiewicz U."/>
            <person name="Pilsyk S."/>
            <person name="Malc E."/>
            <person name="Mieczkowski P."/>
            <person name="Kruszewska J.S."/>
            <person name="Biernat P."/>
            <person name="Pawlowska J."/>
        </authorList>
    </citation>
    <scope>NUCLEOTIDE SEQUENCE</scope>
    <source>
        <strain evidence="13">WA0000067209</strain>
    </source>
</reference>
<dbReference type="Pfam" id="PF03911">
    <property type="entry name" value="Sec61_beta"/>
    <property type="match status" value="1"/>
</dbReference>
<keyword evidence="6 10" id="KW-0653">Protein transport</keyword>
<comment type="function">
    <text evidence="10">Necessary for protein translocation in the endoplasmic reticulum.</text>
</comment>
<dbReference type="Proteomes" id="UP000654370">
    <property type="component" value="Unassembled WGS sequence"/>
</dbReference>
<evidence type="ECO:0000313" key="13">
    <source>
        <dbReference type="EMBL" id="KAG2180252.1"/>
    </source>
</evidence>
<comment type="caution">
    <text evidence="13">The sequence shown here is derived from an EMBL/GenBank/DDBJ whole genome shotgun (WGS) entry which is preliminary data.</text>
</comment>
<evidence type="ECO:0000256" key="7">
    <source>
        <dbReference type="ARBA" id="ARBA00022989"/>
    </source>
</evidence>
<evidence type="ECO:0000256" key="2">
    <source>
        <dbReference type="ARBA" id="ARBA00006103"/>
    </source>
</evidence>
<keyword evidence="3 10" id="KW-0813">Transport</keyword>
<evidence type="ECO:0000256" key="3">
    <source>
        <dbReference type="ARBA" id="ARBA00022448"/>
    </source>
</evidence>
<feature type="region of interest" description="Disordered" evidence="11">
    <location>
        <begin position="1"/>
        <end position="43"/>
    </location>
</feature>
<dbReference type="OrthoDB" id="5401193at2759"/>
<comment type="subcellular location">
    <subcellularLocation>
        <location evidence="1">Endoplasmic reticulum membrane</location>
        <topology evidence="1">Single-pass membrane protein</topology>
    </subcellularLocation>
</comment>
<evidence type="ECO:0000256" key="11">
    <source>
        <dbReference type="SAM" id="MobiDB-lite"/>
    </source>
</evidence>
<accession>A0A8H7PTW2</accession>
<organism evidence="13 14">
    <name type="scientific">Mortierella isabellina</name>
    <name type="common">Filamentous fungus</name>
    <name type="synonym">Umbelopsis isabellina</name>
    <dbReference type="NCBI Taxonomy" id="91625"/>
    <lineage>
        <taxon>Eukaryota</taxon>
        <taxon>Fungi</taxon>
        <taxon>Fungi incertae sedis</taxon>
        <taxon>Mucoromycota</taxon>
        <taxon>Mucoromycotina</taxon>
        <taxon>Umbelopsidomycetes</taxon>
        <taxon>Umbelopsidales</taxon>
        <taxon>Umbelopsidaceae</taxon>
        <taxon>Umbelopsis</taxon>
    </lineage>
</organism>
<keyword evidence="14" id="KW-1185">Reference proteome</keyword>
<protein>
    <recommendedName>
        <fullName evidence="10">Protein transport protein Sec61 subunit beta</fullName>
    </recommendedName>
</protein>
<evidence type="ECO:0000256" key="6">
    <source>
        <dbReference type="ARBA" id="ARBA00022927"/>
    </source>
</evidence>
<evidence type="ECO:0000256" key="1">
    <source>
        <dbReference type="ARBA" id="ARBA00004389"/>
    </source>
</evidence>
<dbReference type="AlphaFoldDB" id="A0A8H7PTW2"/>
<sequence length="80" mass="8520">MQADSPSTTPKGTVRRRVTSRSNSNAPRGAMPGGSTSGMMRIYSDDSPGLRVDPVVVLVLSLTFIASVFGLHIVGKFLRN</sequence>
<dbReference type="PIRSF" id="PIRSF006398">
    <property type="entry name" value="Sec61_beta_euk"/>
    <property type="match status" value="1"/>
</dbReference>
<evidence type="ECO:0000256" key="9">
    <source>
        <dbReference type="ARBA" id="ARBA00023136"/>
    </source>
</evidence>
<keyword evidence="5 10" id="KW-0256">Endoplasmic reticulum</keyword>
<evidence type="ECO:0000256" key="8">
    <source>
        <dbReference type="ARBA" id="ARBA00023010"/>
    </source>
</evidence>
<proteinExistence type="inferred from homology"/>
<evidence type="ECO:0000256" key="12">
    <source>
        <dbReference type="SAM" id="Phobius"/>
    </source>
</evidence>
<keyword evidence="8 10" id="KW-0811">Translocation</keyword>
<name>A0A8H7PTW2_MORIS</name>
<dbReference type="EMBL" id="JAEPQZ010000006">
    <property type="protein sequence ID" value="KAG2180252.1"/>
    <property type="molecule type" value="Genomic_DNA"/>
</dbReference>